<dbReference type="EC" id="3.1.3.3" evidence="3"/>
<dbReference type="Proteomes" id="UP000308267">
    <property type="component" value="Unassembled WGS sequence"/>
</dbReference>
<dbReference type="PANTHER" id="PTHR43344:SF2">
    <property type="entry name" value="PHOSPHOSERINE PHOSPHATASE"/>
    <property type="match status" value="1"/>
</dbReference>
<dbReference type="GO" id="GO:0036424">
    <property type="term" value="F:L-phosphoserine phosphatase activity"/>
    <property type="evidence" value="ECO:0007669"/>
    <property type="project" value="TreeGrafter"/>
</dbReference>
<evidence type="ECO:0000313" key="11">
    <source>
        <dbReference type="Proteomes" id="UP000308267"/>
    </source>
</evidence>
<dbReference type="InterPro" id="IPR036412">
    <property type="entry name" value="HAD-like_sf"/>
</dbReference>
<reference evidence="10 11" key="1">
    <citation type="journal article" date="2019" name="BMC Genomics">
        <title>New insights from Opisthorchis felineus genome: update on genomics of the epidemiologically important liver flukes.</title>
        <authorList>
            <person name="Ershov N.I."/>
            <person name="Mordvinov V.A."/>
            <person name="Prokhortchouk E.B."/>
            <person name="Pakharukova M.Y."/>
            <person name="Gunbin K.V."/>
            <person name="Ustyantsev K."/>
            <person name="Genaev M.A."/>
            <person name="Blinov A.G."/>
            <person name="Mazur A."/>
            <person name="Boulygina E."/>
            <person name="Tsygankova S."/>
            <person name="Khrameeva E."/>
            <person name="Chekanov N."/>
            <person name="Fan G."/>
            <person name="Xiao A."/>
            <person name="Zhang H."/>
            <person name="Xu X."/>
            <person name="Yang H."/>
            <person name="Solovyev V."/>
            <person name="Lee S.M."/>
            <person name="Liu X."/>
            <person name="Afonnikov D.A."/>
            <person name="Skryabin K.G."/>
        </authorList>
    </citation>
    <scope>NUCLEOTIDE SEQUENCE [LARGE SCALE GENOMIC DNA]</scope>
    <source>
        <strain evidence="10">AK-0245</strain>
        <tissue evidence="10">Whole organism</tissue>
    </source>
</reference>
<evidence type="ECO:0000256" key="8">
    <source>
        <dbReference type="ARBA" id="ARBA00022842"/>
    </source>
</evidence>
<protein>
    <recommendedName>
        <fullName evidence="4">Phosphoserine phosphatase</fullName>
        <ecNumber evidence="3">3.1.3.3</ecNumber>
    </recommendedName>
</protein>
<evidence type="ECO:0000256" key="4">
    <source>
        <dbReference type="ARBA" id="ARBA00015196"/>
    </source>
</evidence>
<keyword evidence="11" id="KW-1185">Reference proteome</keyword>
<comment type="caution">
    <text evidence="10">The sequence shown here is derived from an EMBL/GenBank/DDBJ whole genome shotgun (WGS) entry which is preliminary data.</text>
</comment>
<dbReference type="InterPro" id="IPR023214">
    <property type="entry name" value="HAD_sf"/>
</dbReference>
<evidence type="ECO:0000256" key="1">
    <source>
        <dbReference type="ARBA" id="ARBA00001946"/>
    </source>
</evidence>
<dbReference type="SUPFAM" id="SSF56784">
    <property type="entry name" value="HAD-like"/>
    <property type="match status" value="1"/>
</dbReference>
<evidence type="ECO:0000256" key="2">
    <source>
        <dbReference type="ARBA" id="ARBA00005135"/>
    </source>
</evidence>
<sequence>MKQIGFLSGPDLRDRVLLALVSTLRGALFTGAYLGFDDTAPTCRSDGKATVVDSLIRRFQTGVIIVGDGMTDAKACPPATFFIGFGGNADRPPVRAATPYFCTTMQELLELFRSVGLVL</sequence>
<dbReference type="Gene3D" id="3.40.50.1000">
    <property type="entry name" value="HAD superfamily/HAD-like"/>
    <property type="match status" value="1"/>
</dbReference>
<evidence type="ECO:0000256" key="9">
    <source>
        <dbReference type="ARBA" id="ARBA00023299"/>
    </source>
</evidence>
<dbReference type="PANTHER" id="PTHR43344">
    <property type="entry name" value="PHOSPHOSERINE PHOSPHATASE"/>
    <property type="match status" value="1"/>
</dbReference>
<name>A0A4S2LM67_OPIFE</name>
<dbReference type="GO" id="GO:0006564">
    <property type="term" value="P:L-serine biosynthetic process"/>
    <property type="evidence" value="ECO:0007669"/>
    <property type="project" value="UniProtKB-KW"/>
</dbReference>
<evidence type="ECO:0000313" key="10">
    <source>
        <dbReference type="EMBL" id="TGZ64106.1"/>
    </source>
</evidence>
<keyword evidence="5" id="KW-0028">Amino-acid biosynthesis</keyword>
<accession>A0A4S2LM67</accession>
<dbReference type="OrthoDB" id="27226at2759"/>
<evidence type="ECO:0000256" key="6">
    <source>
        <dbReference type="ARBA" id="ARBA00022723"/>
    </source>
</evidence>
<dbReference type="GO" id="GO:0005737">
    <property type="term" value="C:cytoplasm"/>
    <property type="evidence" value="ECO:0007669"/>
    <property type="project" value="TreeGrafter"/>
</dbReference>
<dbReference type="GO" id="GO:0000287">
    <property type="term" value="F:magnesium ion binding"/>
    <property type="evidence" value="ECO:0007669"/>
    <property type="project" value="TreeGrafter"/>
</dbReference>
<dbReference type="EMBL" id="SJOL01006893">
    <property type="protein sequence ID" value="TGZ64106.1"/>
    <property type="molecule type" value="Genomic_DNA"/>
</dbReference>
<evidence type="ECO:0000256" key="5">
    <source>
        <dbReference type="ARBA" id="ARBA00022605"/>
    </source>
</evidence>
<dbReference type="InterPro" id="IPR050582">
    <property type="entry name" value="HAD-like_SerB"/>
</dbReference>
<evidence type="ECO:0000256" key="7">
    <source>
        <dbReference type="ARBA" id="ARBA00022801"/>
    </source>
</evidence>
<comment type="pathway">
    <text evidence="2">Amino-acid biosynthesis; L-serine biosynthesis; L-serine from 3-phospho-D-glycerate: step 3/3.</text>
</comment>
<comment type="cofactor">
    <cofactor evidence="1">
        <name>Mg(2+)</name>
        <dbReference type="ChEBI" id="CHEBI:18420"/>
    </cofactor>
</comment>
<keyword evidence="8" id="KW-0460">Magnesium</keyword>
<organism evidence="10 11">
    <name type="scientific">Opisthorchis felineus</name>
    <dbReference type="NCBI Taxonomy" id="147828"/>
    <lineage>
        <taxon>Eukaryota</taxon>
        <taxon>Metazoa</taxon>
        <taxon>Spiralia</taxon>
        <taxon>Lophotrochozoa</taxon>
        <taxon>Platyhelminthes</taxon>
        <taxon>Trematoda</taxon>
        <taxon>Digenea</taxon>
        <taxon>Opisthorchiida</taxon>
        <taxon>Opisthorchiata</taxon>
        <taxon>Opisthorchiidae</taxon>
        <taxon>Opisthorchis</taxon>
    </lineage>
</organism>
<dbReference type="AlphaFoldDB" id="A0A4S2LM67"/>
<keyword evidence="6" id="KW-0479">Metal-binding</keyword>
<keyword evidence="7" id="KW-0378">Hydrolase</keyword>
<gene>
    <name evidence="10" type="ORF">CRM22_006538</name>
</gene>
<proteinExistence type="predicted"/>
<keyword evidence="9" id="KW-0718">Serine biosynthesis</keyword>
<evidence type="ECO:0000256" key="3">
    <source>
        <dbReference type="ARBA" id="ARBA00012640"/>
    </source>
</evidence>